<evidence type="ECO:0000313" key="2">
    <source>
        <dbReference type="Proteomes" id="UP001596222"/>
    </source>
</evidence>
<comment type="caution">
    <text evidence="1">The sequence shown here is derived from an EMBL/GenBank/DDBJ whole genome shotgun (WGS) entry which is preliminary data.</text>
</comment>
<dbReference type="Proteomes" id="UP001596222">
    <property type="component" value="Unassembled WGS sequence"/>
</dbReference>
<protein>
    <submittedName>
        <fullName evidence="1">Uncharacterized protein</fullName>
    </submittedName>
</protein>
<evidence type="ECO:0000313" key="1">
    <source>
        <dbReference type="EMBL" id="MFC5144263.1"/>
    </source>
</evidence>
<dbReference type="EMBL" id="JBHSKJ010000003">
    <property type="protein sequence ID" value="MFC5144263.1"/>
    <property type="molecule type" value="Genomic_DNA"/>
</dbReference>
<organism evidence="1 2">
    <name type="scientific">Streptomyces aureoversilis</name>
    <dbReference type="NCBI Taxonomy" id="67277"/>
    <lineage>
        <taxon>Bacteria</taxon>
        <taxon>Bacillati</taxon>
        <taxon>Actinomycetota</taxon>
        <taxon>Actinomycetes</taxon>
        <taxon>Kitasatosporales</taxon>
        <taxon>Streptomycetaceae</taxon>
        <taxon>Streptomyces</taxon>
    </lineage>
</organism>
<gene>
    <name evidence="1" type="ORF">ACFPP6_06130</name>
</gene>
<reference evidence="2" key="1">
    <citation type="journal article" date="2019" name="Int. J. Syst. Evol. Microbiol.">
        <title>The Global Catalogue of Microorganisms (GCM) 10K type strain sequencing project: providing services to taxonomists for standard genome sequencing and annotation.</title>
        <authorList>
            <consortium name="The Broad Institute Genomics Platform"/>
            <consortium name="The Broad Institute Genome Sequencing Center for Infectious Disease"/>
            <person name="Wu L."/>
            <person name="Ma J."/>
        </authorList>
    </citation>
    <scope>NUCLEOTIDE SEQUENCE [LARGE SCALE GENOMIC DNA]</scope>
    <source>
        <strain evidence="2">CGMCC 4.1641</strain>
    </source>
</reference>
<proteinExistence type="predicted"/>
<sequence>MTDTNPAAVLRAAADLARFSPAARDARHCLCWRFVNSRTVATLT</sequence>
<name>A0ABV9ZS92_9ACTN</name>
<dbReference type="RefSeq" id="WP_382037980.1">
    <property type="nucleotide sequence ID" value="NZ_JBHSKJ010000003.1"/>
</dbReference>
<accession>A0ABV9ZS92</accession>
<keyword evidence="2" id="KW-1185">Reference proteome</keyword>